<dbReference type="STRING" id="4909.A0A099P030"/>
<gene>
    <name evidence="13" type="ORF">BOH78_4099</name>
    <name evidence="11" type="ORF">C5L36_0C01280</name>
    <name evidence="14" type="ORF">CAS74_000132</name>
    <name evidence="12" type="ORF">JL09_g3283</name>
</gene>
<evidence type="ECO:0000256" key="1">
    <source>
        <dbReference type="ARBA" id="ARBA00006499"/>
    </source>
</evidence>
<accession>A0A099P030</accession>
<dbReference type="Pfam" id="PF02230">
    <property type="entry name" value="Abhydrolase_2"/>
    <property type="match status" value="1"/>
</dbReference>
<reference evidence="15" key="1">
    <citation type="journal article" date="2014" name="Microb. Cell Fact.">
        <title>Exploiting Issatchenkia orientalis SD108 for succinic acid production.</title>
        <authorList>
            <person name="Xiao H."/>
            <person name="Shao Z."/>
            <person name="Jiang Y."/>
            <person name="Dole S."/>
            <person name="Zhao H."/>
        </authorList>
    </citation>
    <scope>NUCLEOTIDE SEQUENCE [LARGE SCALE GENOMIC DNA]</scope>
    <source>
        <strain evidence="15">SD108</strain>
    </source>
</reference>
<evidence type="ECO:0000256" key="7">
    <source>
        <dbReference type="ARBA" id="ARBA00029392"/>
    </source>
</evidence>
<evidence type="ECO:0000256" key="5">
    <source>
        <dbReference type="ARBA" id="ARBA00022801"/>
    </source>
</evidence>
<dbReference type="PANTHER" id="PTHR10655:SF17">
    <property type="entry name" value="LYSOPHOSPHOLIPASE-LIKE PROTEIN 1"/>
    <property type="match status" value="1"/>
</dbReference>
<dbReference type="PANTHER" id="PTHR10655">
    <property type="entry name" value="LYSOPHOSPHOLIPASE-RELATED"/>
    <property type="match status" value="1"/>
</dbReference>
<dbReference type="HOGENOM" id="CLU_049413_3_3_1"/>
<name>A0A099P030_PICKU</name>
<dbReference type="GO" id="GO:0005737">
    <property type="term" value="C:cytoplasm"/>
    <property type="evidence" value="ECO:0007669"/>
    <property type="project" value="TreeGrafter"/>
</dbReference>
<dbReference type="EMBL" id="CP028775">
    <property type="protein sequence ID" value="AWU76180.1"/>
    <property type="molecule type" value="Genomic_DNA"/>
</dbReference>
<evidence type="ECO:0000313" key="12">
    <source>
        <dbReference type="EMBL" id="KGK37532.1"/>
    </source>
</evidence>
<dbReference type="InterPro" id="IPR029058">
    <property type="entry name" value="AB_hydrolase_fold"/>
</dbReference>
<reference evidence="12" key="2">
    <citation type="submission" date="2014-08" db="EMBL/GenBank/DDBJ databases">
        <title>Exploiting Issatchenkia orientalis SD108 for Succinic Acid Production.</title>
        <authorList>
            <person name="Xiao H."/>
            <person name="Shao Z."/>
            <person name="Jiang Y."/>
            <person name="Dole S."/>
            <person name="Zhao H."/>
        </authorList>
    </citation>
    <scope>NUCLEOTIDE SEQUENCE [LARGE SCALE GENOMIC DNA]</scope>
    <source>
        <strain evidence="12">SD108</strain>
    </source>
</reference>
<evidence type="ECO:0000313" key="11">
    <source>
        <dbReference type="EMBL" id="AWU76180.1"/>
    </source>
</evidence>
<reference evidence="11 18" key="6">
    <citation type="submission" date="2018-06" db="EMBL/GenBank/DDBJ databases">
        <title>Population genomics shows no distinction between pathogenic Candida krusei and environmental Pichia kudriavzevii: One species, four names.</title>
        <authorList>
            <person name="Douglass A.P."/>
            <person name="Offei B."/>
            <person name="Braun-Galleani S."/>
            <person name="Coughlan A.Y."/>
            <person name="Martos A."/>
            <person name="Ortiz-Merino R.A."/>
            <person name="Byrne K.P."/>
            <person name="Wolfe K.H."/>
        </authorList>
    </citation>
    <scope>NUCLEOTIDE SEQUENCE [LARGE SCALE GENOMIC DNA]</scope>
    <source>
        <strain evidence="11 18">CBS573</strain>
    </source>
</reference>
<evidence type="ECO:0000313" key="17">
    <source>
        <dbReference type="Proteomes" id="UP000195871"/>
    </source>
</evidence>
<comment type="similarity">
    <text evidence="1">Belongs to the AB hydrolase superfamily. AB hydrolase 2 family.</text>
</comment>
<reference evidence="13" key="4">
    <citation type="submission" date="2017-01" db="EMBL/GenBank/DDBJ databases">
        <authorList>
            <person name="Mah S.A."/>
            <person name="Swanson W.J."/>
            <person name="Moy G.W."/>
            <person name="Vacquier V.D."/>
        </authorList>
    </citation>
    <scope>NUCLEOTIDE SEQUENCE [LARGE SCALE GENOMIC DNA]</scope>
    <source>
        <strain evidence="13">129</strain>
    </source>
</reference>
<keyword evidence="4" id="KW-0719">Serine esterase</keyword>
<dbReference type="SUPFAM" id="SSF53474">
    <property type="entry name" value="alpha/beta-Hydrolases"/>
    <property type="match status" value="1"/>
</dbReference>
<dbReference type="Proteomes" id="UP000249293">
    <property type="component" value="Chromosome 3"/>
</dbReference>
<evidence type="ECO:0000259" key="10">
    <source>
        <dbReference type="Pfam" id="PF02230"/>
    </source>
</evidence>
<evidence type="ECO:0000256" key="3">
    <source>
        <dbReference type="ARBA" id="ARBA00014923"/>
    </source>
</evidence>
<dbReference type="Proteomes" id="UP000195871">
    <property type="component" value="Unassembled WGS sequence"/>
</dbReference>
<dbReference type="InterPro" id="IPR003140">
    <property type="entry name" value="PLipase/COase/thioEstase"/>
</dbReference>
<dbReference type="EC" id="3.1.2.22" evidence="2"/>
<evidence type="ECO:0000256" key="8">
    <source>
        <dbReference type="ARBA" id="ARBA00031195"/>
    </source>
</evidence>
<reference evidence="16" key="3">
    <citation type="journal article" date="2017" name="Genome Announc.">
        <title>Genome sequences of Cyberlindnera fabianii 65, Pichia kudriavzevii 129, and Saccharomyces cerevisiae 131 isolated from fermented masau fruits in Zimbabwe.</title>
        <authorList>
            <person name="van Rijswijck I.M.H."/>
            <person name="Derks M.F.L."/>
            <person name="Abee T."/>
            <person name="de Ridder D."/>
            <person name="Smid E.J."/>
        </authorList>
    </citation>
    <scope>NUCLEOTIDE SEQUENCE [LARGE SCALE GENOMIC DNA]</scope>
    <source>
        <strain evidence="16">129</strain>
    </source>
</reference>
<dbReference type="Proteomes" id="UP000189274">
    <property type="component" value="Unassembled WGS sequence"/>
</dbReference>
<dbReference type="InterPro" id="IPR050565">
    <property type="entry name" value="LYPA1-2/EST-like"/>
</dbReference>
<evidence type="ECO:0000313" key="16">
    <source>
        <dbReference type="Proteomes" id="UP000189274"/>
    </source>
</evidence>
<dbReference type="GO" id="GO:0008474">
    <property type="term" value="F:palmitoyl-(protein) hydrolase activity"/>
    <property type="evidence" value="ECO:0007669"/>
    <property type="project" value="UniProtKB-EC"/>
</dbReference>
<dbReference type="EMBL" id="JQFK01000034">
    <property type="protein sequence ID" value="KGK37532.1"/>
    <property type="molecule type" value="Genomic_DNA"/>
</dbReference>
<comment type="function">
    <text evidence="7">Hydrolyzes fatty acids from S-acylated cysteine residues in proteins with a strong preference for palmitoylated G-alpha proteins over other acyl substrates. Mediates the deacylation of G-alpha proteins such as GPA1 in vivo, but has weak or no activity toward palmitoylated Ras proteins. Has weak lysophospholipase activity in vitro; however such activity may not exist in vivo.</text>
</comment>
<evidence type="ECO:0000256" key="9">
    <source>
        <dbReference type="ARBA" id="ARBA00047337"/>
    </source>
</evidence>
<evidence type="ECO:0000256" key="6">
    <source>
        <dbReference type="ARBA" id="ARBA00022832"/>
    </source>
</evidence>
<dbReference type="GO" id="GO:0052689">
    <property type="term" value="F:carboxylic ester hydrolase activity"/>
    <property type="evidence" value="ECO:0007669"/>
    <property type="project" value="UniProtKB-KW"/>
</dbReference>
<feature type="domain" description="Phospholipase/carboxylesterase/thioesterase" evidence="10">
    <location>
        <begin position="12"/>
        <end position="223"/>
    </location>
</feature>
<evidence type="ECO:0000313" key="18">
    <source>
        <dbReference type="Proteomes" id="UP000249293"/>
    </source>
</evidence>
<keyword evidence="6" id="KW-0443">Lipid metabolism</keyword>
<keyword evidence="5" id="KW-0378">Hydrolase</keyword>
<evidence type="ECO:0000256" key="2">
    <source>
        <dbReference type="ARBA" id="ARBA00012423"/>
    </source>
</evidence>
<organism evidence="12 15">
    <name type="scientific">Pichia kudriavzevii</name>
    <name type="common">Yeast</name>
    <name type="synonym">Issatchenkia orientalis</name>
    <dbReference type="NCBI Taxonomy" id="4909"/>
    <lineage>
        <taxon>Eukaryota</taxon>
        <taxon>Fungi</taxon>
        <taxon>Dikarya</taxon>
        <taxon>Ascomycota</taxon>
        <taxon>Saccharomycotina</taxon>
        <taxon>Pichiomycetes</taxon>
        <taxon>Pichiales</taxon>
        <taxon>Pichiaceae</taxon>
        <taxon>Pichia</taxon>
    </lineage>
</organism>
<dbReference type="EMBL" id="MQVM01000025">
    <property type="protein sequence ID" value="ONH72024.1"/>
    <property type="molecule type" value="Genomic_DNA"/>
</dbReference>
<dbReference type="EMBL" id="NHMM01000001">
    <property type="protein sequence ID" value="OUT23762.1"/>
    <property type="molecule type" value="Genomic_DNA"/>
</dbReference>
<protein>
    <recommendedName>
        <fullName evidence="3">Acyl-protein thioesterase 1</fullName>
        <ecNumber evidence="2">3.1.2.22</ecNumber>
    </recommendedName>
    <alternativeName>
        <fullName evidence="8">Palmitoyl-protein hydrolase</fullName>
    </alternativeName>
</protein>
<dbReference type="GO" id="GO:0006631">
    <property type="term" value="P:fatty acid metabolic process"/>
    <property type="evidence" value="ECO:0007669"/>
    <property type="project" value="UniProtKB-KW"/>
</dbReference>
<dbReference type="eggNOG" id="KOG2112">
    <property type="taxonomic scope" value="Eukaryota"/>
</dbReference>
<keyword evidence="18" id="KW-1185">Reference proteome</keyword>
<comment type="catalytic activity">
    <reaction evidence="9">
        <text>S-hexadecanoyl-L-cysteinyl-[protein] + H2O = L-cysteinyl-[protein] + hexadecanoate + H(+)</text>
        <dbReference type="Rhea" id="RHEA:19233"/>
        <dbReference type="Rhea" id="RHEA-COMP:10131"/>
        <dbReference type="Rhea" id="RHEA-COMP:11032"/>
        <dbReference type="ChEBI" id="CHEBI:7896"/>
        <dbReference type="ChEBI" id="CHEBI:15377"/>
        <dbReference type="ChEBI" id="CHEBI:15378"/>
        <dbReference type="ChEBI" id="CHEBI:29950"/>
        <dbReference type="ChEBI" id="CHEBI:74151"/>
        <dbReference type="EC" id="3.1.2.22"/>
    </reaction>
</comment>
<dbReference type="Proteomes" id="UP000029867">
    <property type="component" value="Unassembled WGS sequence"/>
</dbReference>
<dbReference type="Gene3D" id="3.40.50.1820">
    <property type="entry name" value="alpha/beta hydrolase"/>
    <property type="match status" value="1"/>
</dbReference>
<keyword evidence="6" id="KW-0276">Fatty acid metabolism</keyword>
<evidence type="ECO:0000313" key="13">
    <source>
        <dbReference type="EMBL" id="ONH72024.1"/>
    </source>
</evidence>
<sequence>MSLNVLRVNAPANATASIIILHGLGDSAHGWSFLSELLHHNPSFQHVNLIFPNAPIKPLTCANGQRISQWFDIYEMGNPNAKMDEDGYWTNVSKVNNLIENEVNNGIDASKIIVGGFSQGASLSLGVAASYEKKLAGILSLSGFFAMKHGIKTRLTDANKSTPIYHGHGDCDPVIGIEYARMTAKYFKEELGFTDYTLKEFPNMAHSTCNEEMQDIIEFFKKNLDL</sequence>
<dbReference type="AlphaFoldDB" id="A0A099P030"/>
<reference evidence="14 17" key="5">
    <citation type="submission" date="2017-05" db="EMBL/GenBank/DDBJ databases">
        <title>The Genome Sequence of Candida krusei Ckrusei653.</title>
        <authorList>
            <person name="Cuomo C."/>
            <person name="Forche A."/>
            <person name="Young S."/>
            <person name="Abouelleil A."/>
            <person name="Cao P."/>
            <person name="Chapman S."/>
            <person name="Cusick C."/>
            <person name="Shea T."/>
            <person name="Nusbaum C."/>
            <person name="Birren B."/>
        </authorList>
    </citation>
    <scope>NUCLEOTIDE SEQUENCE [LARGE SCALE GENOMIC DNA]</scope>
    <source>
        <strain evidence="14 17">Ckrusei653</strain>
    </source>
</reference>
<dbReference type="VEuPathDB" id="FungiDB:C5L36_0C01280"/>
<evidence type="ECO:0000313" key="15">
    <source>
        <dbReference type="Proteomes" id="UP000029867"/>
    </source>
</evidence>
<dbReference type="OrthoDB" id="2418081at2759"/>
<evidence type="ECO:0000256" key="4">
    <source>
        <dbReference type="ARBA" id="ARBA00022487"/>
    </source>
</evidence>
<proteinExistence type="inferred from homology"/>
<evidence type="ECO:0000313" key="14">
    <source>
        <dbReference type="EMBL" id="OUT23762.1"/>
    </source>
</evidence>